<dbReference type="SUPFAM" id="SSF81383">
    <property type="entry name" value="F-box domain"/>
    <property type="match status" value="1"/>
</dbReference>
<evidence type="ECO:0000259" key="2">
    <source>
        <dbReference type="Pfam" id="PF12937"/>
    </source>
</evidence>
<evidence type="ECO:0000256" key="1">
    <source>
        <dbReference type="SAM" id="MobiDB-lite"/>
    </source>
</evidence>
<dbReference type="OrthoDB" id="3565026at2759"/>
<dbReference type="EMBL" id="KZ613788">
    <property type="protein sequence ID" value="PMD60614.1"/>
    <property type="molecule type" value="Genomic_DNA"/>
</dbReference>
<dbReference type="GeneID" id="36591087"/>
<proteinExistence type="predicted"/>
<keyword evidence="4" id="KW-1185">Reference proteome</keyword>
<dbReference type="InParanoid" id="A0A2J6TC54"/>
<dbReference type="AlphaFoldDB" id="A0A2J6TC54"/>
<dbReference type="InterPro" id="IPR036047">
    <property type="entry name" value="F-box-like_dom_sf"/>
</dbReference>
<dbReference type="CDD" id="cd09917">
    <property type="entry name" value="F-box_SF"/>
    <property type="match status" value="1"/>
</dbReference>
<organism evidence="3 4">
    <name type="scientific">Hyaloscypha bicolor E</name>
    <dbReference type="NCBI Taxonomy" id="1095630"/>
    <lineage>
        <taxon>Eukaryota</taxon>
        <taxon>Fungi</taxon>
        <taxon>Dikarya</taxon>
        <taxon>Ascomycota</taxon>
        <taxon>Pezizomycotina</taxon>
        <taxon>Leotiomycetes</taxon>
        <taxon>Helotiales</taxon>
        <taxon>Hyaloscyphaceae</taxon>
        <taxon>Hyaloscypha</taxon>
        <taxon>Hyaloscypha bicolor</taxon>
    </lineage>
</organism>
<gene>
    <name evidence="3" type="ORF">K444DRAFT_629114</name>
</gene>
<name>A0A2J6TC54_9HELO</name>
<dbReference type="Pfam" id="PF12937">
    <property type="entry name" value="F-box-like"/>
    <property type="match status" value="1"/>
</dbReference>
<reference evidence="3 4" key="1">
    <citation type="submission" date="2016-04" db="EMBL/GenBank/DDBJ databases">
        <title>A degradative enzymes factory behind the ericoid mycorrhizal symbiosis.</title>
        <authorList>
            <consortium name="DOE Joint Genome Institute"/>
            <person name="Martino E."/>
            <person name="Morin E."/>
            <person name="Grelet G."/>
            <person name="Kuo A."/>
            <person name="Kohler A."/>
            <person name="Daghino S."/>
            <person name="Barry K."/>
            <person name="Choi C."/>
            <person name="Cichocki N."/>
            <person name="Clum A."/>
            <person name="Copeland A."/>
            <person name="Hainaut M."/>
            <person name="Haridas S."/>
            <person name="Labutti K."/>
            <person name="Lindquist E."/>
            <person name="Lipzen A."/>
            <person name="Khouja H.-R."/>
            <person name="Murat C."/>
            <person name="Ohm R."/>
            <person name="Olson A."/>
            <person name="Spatafora J."/>
            <person name="Veneault-Fourrey C."/>
            <person name="Henrissat B."/>
            <person name="Grigoriev I."/>
            <person name="Martin F."/>
            <person name="Perotto S."/>
        </authorList>
    </citation>
    <scope>NUCLEOTIDE SEQUENCE [LARGE SCALE GENOMIC DNA]</scope>
    <source>
        <strain evidence="3 4">E</strain>
    </source>
</reference>
<protein>
    <recommendedName>
        <fullName evidence="2">F-box domain-containing protein</fullName>
    </recommendedName>
</protein>
<sequence length="264" mass="29882">MSDAGATELYRQAHAELGRELAVLSAIFADDEEGAYTGERQPSTSTRKFPSSFTTPSVSHQTGSRIAGIENHEEQAELNNEEDVAAGSLSIFRPKSWLKRLLRASGRKSLQEVATQTIITPPRISALQALPAELHLKIFSRLDECASACLGLTCHRFYRIHHCTFPRTSIMTRGTITHIQDLGIIGKLEVHRYVYLVQLLVEWLGGKKNLTWAQKRALLYAKDFQRKDNKRQEKLEDNAINEVLRADPILDDMVWEERLGRVMI</sequence>
<dbReference type="InterPro" id="IPR001810">
    <property type="entry name" value="F-box_dom"/>
</dbReference>
<evidence type="ECO:0000313" key="4">
    <source>
        <dbReference type="Proteomes" id="UP000235371"/>
    </source>
</evidence>
<dbReference type="Proteomes" id="UP000235371">
    <property type="component" value="Unassembled WGS sequence"/>
</dbReference>
<dbReference type="RefSeq" id="XP_024737518.1">
    <property type="nucleotide sequence ID" value="XM_024883010.1"/>
</dbReference>
<accession>A0A2J6TC54</accession>
<feature type="domain" description="F-box" evidence="2">
    <location>
        <begin position="128"/>
        <end position="160"/>
    </location>
</feature>
<feature type="compositionally biased region" description="Polar residues" evidence="1">
    <location>
        <begin position="40"/>
        <end position="61"/>
    </location>
</feature>
<evidence type="ECO:0000313" key="3">
    <source>
        <dbReference type="EMBL" id="PMD60614.1"/>
    </source>
</evidence>
<feature type="region of interest" description="Disordered" evidence="1">
    <location>
        <begin position="34"/>
        <end position="61"/>
    </location>
</feature>